<comment type="catalytic activity">
    <reaction evidence="1">
        <text>Hydrolysis of terminal, non-reducing beta-D-glucosyl residues with release of beta-D-glucose.</text>
        <dbReference type="EC" id="3.2.1.21"/>
    </reaction>
</comment>
<dbReference type="SUPFAM" id="SSF52279">
    <property type="entry name" value="Beta-D-glucan exohydrolase, C-terminal domain"/>
    <property type="match status" value="1"/>
</dbReference>
<dbReference type="InterPro" id="IPR002772">
    <property type="entry name" value="Glyco_hydro_3_C"/>
</dbReference>
<dbReference type="Pfam" id="PF00933">
    <property type="entry name" value="Glyco_hydro_3"/>
    <property type="match status" value="1"/>
</dbReference>
<evidence type="ECO:0000313" key="14">
    <source>
        <dbReference type="Proteomes" id="UP000305067"/>
    </source>
</evidence>
<keyword evidence="10" id="KW-0624">Polysaccharide degradation</keyword>
<keyword evidence="9" id="KW-0326">Glycosidase</keyword>
<dbReference type="EC" id="3.2.1.21" evidence="4"/>
<dbReference type="InterPro" id="IPR013783">
    <property type="entry name" value="Ig-like_fold"/>
</dbReference>
<dbReference type="GO" id="GO:0030245">
    <property type="term" value="P:cellulose catabolic process"/>
    <property type="evidence" value="ECO:0007669"/>
    <property type="project" value="UniProtKB-KW"/>
</dbReference>
<keyword evidence="7" id="KW-0325">Glycoprotein</keyword>
<evidence type="ECO:0000256" key="2">
    <source>
        <dbReference type="ARBA" id="ARBA00004987"/>
    </source>
</evidence>
<dbReference type="Gene3D" id="3.40.50.1700">
    <property type="entry name" value="Glycoside hydrolase family 3 C-terminal domain"/>
    <property type="match status" value="1"/>
</dbReference>
<proteinExistence type="inferred from homology"/>
<dbReference type="Pfam" id="PF01915">
    <property type="entry name" value="Glyco_hydro_3_C"/>
    <property type="match status" value="1"/>
</dbReference>
<feature type="region of interest" description="Disordered" evidence="11">
    <location>
        <begin position="38"/>
        <end position="137"/>
    </location>
</feature>
<keyword evidence="5 13" id="KW-0378">Hydrolase</keyword>
<dbReference type="AlphaFoldDB" id="A0A5C3R4C1"/>
<dbReference type="InterPro" id="IPR017853">
    <property type="entry name" value="GH"/>
</dbReference>
<evidence type="ECO:0000256" key="8">
    <source>
        <dbReference type="ARBA" id="ARBA00023277"/>
    </source>
</evidence>
<dbReference type="SMART" id="SM01217">
    <property type="entry name" value="Fn3_like"/>
    <property type="match status" value="1"/>
</dbReference>
<dbReference type="PRINTS" id="PR00133">
    <property type="entry name" value="GLHYDRLASE3"/>
</dbReference>
<sequence>MFAYLLLLPALVGAQTVLESGSESLSISDVASSSAISSSVSLSEPDVEPTGAPSESATATEDDSGSLSSVLTSVVPSEPASSVLSSAAPGEPASTSVTADDGSFTPFPLPSHKPLPPLFPSSDPLKPPAVDRSPGGEASKVILPDFAPAWKTAYERAKQHIADYSLEEKVNVATGVGWEQGRCVGNIPAIRNWGGLCLQDAPSGIRFADHVTSFPAGVNAAATWNRRLIRERADAMGREFRGKGVNIALGPAMNMARVAAGGRNWEGFGADPFLAGEASYESVLGIQAAGVQACAKHWLNNEQEHKRTTSSSDVGDRTNHEIYAHPFLRSVQAGVASVMCAYNLINGTYACENNELQNDILKEEYGFQGYILSDWQATMSTISADRGLDMSMPGDITFYSGNSYFGQNLTDAVNRGEINEGRVDDMATRILAGYYFAHQDKNFPPVNFDGFRRTDESVNEHVDVQGLSDTKKDKNAHARIAREVAAASAILLKNNNQGTRYGGGNRGLPLTGSGKLRNVAVIGSDASYGSIGPNEFPDHGGVDGIVGIGWGSGTSDYTYQISPLEAIQARTREERTAVNWMLNDYAYDRAINAARRQGAALVFIQSSSGEEYITYDGNQGDRRNLTAWHDGDRLVETVAAQNNNTIVIVHSSGQLVVEPWIDHPNITAVVWGGLGGQEAGNAIVDVLWGDVNPSGKLPYTIAKRREDYGADLVFGTPQEILPIPYDDKLLIDYRWFDAQNIEPRFEFGFGMSYTSFEYSNLRISSVSSRPARDGELEDAWANGIASPQVVGGSAALWLHRPAFEVQFRIKNTGGVLGTEIPQVYIHFPDSADEPPSVLRGFTDIELKPGQQKNVKISLSRYDLSFWDTISQGWKKADGEYGLSVGASSRDFKLRATVPF</sequence>
<dbReference type="STRING" id="1884261.A0A5C3R4C1"/>
<dbReference type="GO" id="GO:0008422">
    <property type="term" value="F:beta-glucosidase activity"/>
    <property type="evidence" value="ECO:0007669"/>
    <property type="project" value="UniProtKB-EC"/>
</dbReference>
<dbReference type="Pfam" id="PF14310">
    <property type="entry name" value="Fn3-like"/>
    <property type="match status" value="1"/>
</dbReference>
<gene>
    <name evidence="13" type="ORF">BDV98DRAFT_617338</name>
</gene>
<dbReference type="FunFam" id="3.40.50.1700:FF:000003">
    <property type="entry name" value="Probable beta-glucosidase"/>
    <property type="match status" value="1"/>
</dbReference>
<evidence type="ECO:0000256" key="4">
    <source>
        <dbReference type="ARBA" id="ARBA00012744"/>
    </source>
</evidence>
<dbReference type="InterPro" id="IPR036881">
    <property type="entry name" value="Glyco_hydro_3_C_sf"/>
</dbReference>
<dbReference type="InterPro" id="IPR036962">
    <property type="entry name" value="Glyco_hydro_3_N_sf"/>
</dbReference>
<dbReference type="EMBL" id="ML178814">
    <property type="protein sequence ID" value="TFL07851.1"/>
    <property type="molecule type" value="Genomic_DNA"/>
</dbReference>
<evidence type="ECO:0000256" key="6">
    <source>
        <dbReference type="ARBA" id="ARBA00023001"/>
    </source>
</evidence>
<feature type="compositionally biased region" description="Low complexity" evidence="11">
    <location>
        <begin position="65"/>
        <end position="77"/>
    </location>
</feature>
<accession>A0A5C3R4C1</accession>
<evidence type="ECO:0000256" key="9">
    <source>
        <dbReference type="ARBA" id="ARBA00023295"/>
    </source>
</evidence>
<keyword evidence="6" id="KW-0136">Cellulose degradation</keyword>
<evidence type="ECO:0000256" key="5">
    <source>
        <dbReference type="ARBA" id="ARBA00022801"/>
    </source>
</evidence>
<protein>
    <recommendedName>
        <fullName evidence="4">beta-glucosidase</fullName>
        <ecNumber evidence="4">3.2.1.21</ecNumber>
    </recommendedName>
</protein>
<dbReference type="InterPro" id="IPR050288">
    <property type="entry name" value="Cellulose_deg_GH3"/>
</dbReference>
<dbReference type="SUPFAM" id="SSF51445">
    <property type="entry name" value="(Trans)glycosidases"/>
    <property type="match status" value="1"/>
</dbReference>
<evidence type="ECO:0000256" key="7">
    <source>
        <dbReference type="ARBA" id="ARBA00023180"/>
    </source>
</evidence>
<name>A0A5C3R4C1_9AGAR</name>
<dbReference type="Gene3D" id="3.20.20.300">
    <property type="entry name" value="Glycoside hydrolase, family 3, N-terminal domain"/>
    <property type="match status" value="1"/>
</dbReference>
<evidence type="ECO:0000256" key="1">
    <source>
        <dbReference type="ARBA" id="ARBA00000448"/>
    </source>
</evidence>
<keyword evidence="14" id="KW-1185">Reference proteome</keyword>
<evidence type="ECO:0000313" key="13">
    <source>
        <dbReference type="EMBL" id="TFL07851.1"/>
    </source>
</evidence>
<evidence type="ECO:0000259" key="12">
    <source>
        <dbReference type="SMART" id="SM01217"/>
    </source>
</evidence>
<evidence type="ECO:0000256" key="11">
    <source>
        <dbReference type="SAM" id="MobiDB-lite"/>
    </source>
</evidence>
<reference evidence="13 14" key="1">
    <citation type="journal article" date="2019" name="Nat. Ecol. Evol.">
        <title>Megaphylogeny resolves global patterns of mushroom evolution.</title>
        <authorList>
            <person name="Varga T."/>
            <person name="Krizsan K."/>
            <person name="Foldi C."/>
            <person name="Dima B."/>
            <person name="Sanchez-Garcia M."/>
            <person name="Sanchez-Ramirez S."/>
            <person name="Szollosi G.J."/>
            <person name="Szarkandi J.G."/>
            <person name="Papp V."/>
            <person name="Albert L."/>
            <person name="Andreopoulos W."/>
            <person name="Angelini C."/>
            <person name="Antonin V."/>
            <person name="Barry K.W."/>
            <person name="Bougher N.L."/>
            <person name="Buchanan P."/>
            <person name="Buyck B."/>
            <person name="Bense V."/>
            <person name="Catcheside P."/>
            <person name="Chovatia M."/>
            <person name="Cooper J."/>
            <person name="Damon W."/>
            <person name="Desjardin D."/>
            <person name="Finy P."/>
            <person name="Geml J."/>
            <person name="Haridas S."/>
            <person name="Hughes K."/>
            <person name="Justo A."/>
            <person name="Karasinski D."/>
            <person name="Kautmanova I."/>
            <person name="Kiss B."/>
            <person name="Kocsube S."/>
            <person name="Kotiranta H."/>
            <person name="LaButti K.M."/>
            <person name="Lechner B.E."/>
            <person name="Liimatainen K."/>
            <person name="Lipzen A."/>
            <person name="Lukacs Z."/>
            <person name="Mihaltcheva S."/>
            <person name="Morgado L.N."/>
            <person name="Niskanen T."/>
            <person name="Noordeloos M.E."/>
            <person name="Ohm R.A."/>
            <person name="Ortiz-Santana B."/>
            <person name="Ovrebo C."/>
            <person name="Racz N."/>
            <person name="Riley R."/>
            <person name="Savchenko A."/>
            <person name="Shiryaev A."/>
            <person name="Soop K."/>
            <person name="Spirin V."/>
            <person name="Szebenyi C."/>
            <person name="Tomsovsky M."/>
            <person name="Tulloss R.E."/>
            <person name="Uehling J."/>
            <person name="Grigoriev I.V."/>
            <person name="Vagvolgyi C."/>
            <person name="Papp T."/>
            <person name="Martin F.M."/>
            <person name="Miettinen O."/>
            <person name="Hibbett D.S."/>
            <person name="Nagy L.G."/>
        </authorList>
    </citation>
    <scope>NUCLEOTIDE SEQUENCE [LARGE SCALE GENOMIC DNA]</scope>
    <source>
        <strain evidence="13 14">CBS 309.79</strain>
    </source>
</reference>
<organism evidence="13 14">
    <name type="scientific">Pterulicium gracile</name>
    <dbReference type="NCBI Taxonomy" id="1884261"/>
    <lineage>
        <taxon>Eukaryota</taxon>
        <taxon>Fungi</taxon>
        <taxon>Dikarya</taxon>
        <taxon>Basidiomycota</taxon>
        <taxon>Agaricomycotina</taxon>
        <taxon>Agaricomycetes</taxon>
        <taxon>Agaricomycetidae</taxon>
        <taxon>Agaricales</taxon>
        <taxon>Pleurotineae</taxon>
        <taxon>Pterulaceae</taxon>
        <taxon>Pterulicium</taxon>
    </lineage>
</organism>
<dbReference type="FunFam" id="3.20.20.300:FF:000002">
    <property type="entry name" value="Probable beta-glucosidase"/>
    <property type="match status" value="1"/>
</dbReference>
<dbReference type="OrthoDB" id="416222at2759"/>
<feature type="domain" description="Fibronectin type III-like" evidence="12">
    <location>
        <begin position="819"/>
        <end position="888"/>
    </location>
</feature>
<dbReference type="Gene3D" id="2.60.40.10">
    <property type="entry name" value="Immunoglobulins"/>
    <property type="match status" value="1"/>
</dbReference>
<comment type="similarity">
    <text evidence="3">Belongs to the glycosyl hydrolase 3 family.</text>
</comment>
<keyword evidence="8" id="KW-0119">Carbohydrate metabolism</keyword>
<evidence type="ECO:0000256" key="3">
    <source>
        <dbReference type="ARBA" id="ARBA00005336"/>
    </source>
</evidence>
<feature type="compositionally biased region" description="Pro residues" evidence="11">
    <location>
        <begin position="107"/>
        <end position="119"/>
    </location>
</feature>
<dbReference type="InterPro" id="IPR026891">
    <property type="entry name" value="Fn3-like"/>
</dbReference>
<comment type="pathway">
    <text evidence="2">Glycan metabolism; cellulose degradation.</text>
</comment>
<dbReference type="PANTHER" id="PTHR42715">
    <property type="entry name" value="BETA-GLUCOSIDASE"/>
    <property type="match status" value="1"/>
</dbReference>
<dbReference type="Proteomes" id="UP000305067">
    <property type="component" value="Unassembled WGS sequence"/>
</dbReference>
<dbReference type="InterPro" id="IPR001764">
    <property type="entry name" value="Glyco_hydro_3_N"/>
</dbReference>
<dbReference type="PANTHER" id="PTHR42715:SF2">
    <property type="entry name" value="BETA-GLUCOSIDASE F-RELATED"/>
    <property type="match status" value="1"/>
</dbReference>
<evidence type="ECO:0000256" key="10">
    <source>
        <dbReference type="ARBA" id="ARBA00023326"/>
    </source>
</evidence>